<proteinExistence type="inferred from homology"/>
<dbReference type="EMBL" id="JAHLQT010031306">
    <property type="protein sequence ID" value="KAG7160550.1"/>
    <property type="molecule type" value="Genomic_DNA"/>
</dbReference>
<dbReference type="PANTHER" id="PTHR42643:SF24">
    <property type="entry name" value="IONOTROPIC RECEPTOR 60A"/>
    <property type="match status" value="1"/>
</dbReference>
<keyword evidence="12" id="KW-1185">Reference proteome</keyword>
<dbReference type="PANTHER" id="PTHR42643">
    <property type="entry name" value="IONOTROPIC RECEPTOR 20A-RELATED"/>
    <property type="match status" value="1"/>
</dbReference>
<reference evidence="11" key="1">
    <citation type="journal article" date="2021" name="Sci. Adv.">
        <title>The American lobster genome reveals insights on longevity, neural, and immune adaptations.</title>
        <authorList>
            <person name="Polinski J.M."/>
            <person name="Zimin A.V."/>
            <person name="Clark K.F."/>
            <person name="Kohn A.B."/>
            <person name="Sadowski N."/>
            <person name="Timp W."/>
            <person name="Ptitsyn A."/>
            <person name="Khanna P."/>
            <person name="Romanova D.Y."/>
            <person name="Williams P."/>
            <person name="Greenwood S.J."/>
            <person name="Moroz L.L."/>
            <person name="Walt D.R."/>
            <person name="Bodnar A.G."/>
        </authorList>
    </citation>
    <scope>NUCLEOTIDE SEQUENCE</scope>
    <source>
        <strain evidence="11">GMGI-L3</strain>
    </source>
</reference>
<keyword evidence="8" id="KW-0325">Glycoprotein</keyword>
<dbReference type="Pfam" id="PF00060">
    <property type="entry name" value="Lig_chan"/>
    <property type="match status" value="1"/>
</dbReference>
<feature type="domain" description="Ionotropic glutamate receptor C-terminal" evidence="10">
    <location>
        <begin position="90"/>
        <end position="356"/>
    </location>
</feature>
<evidence type="ECO:0000313" key="12">
    <source>
        <dbReference type="Proteomes" id="UP000747542"/>
    </source>
</evidence>
<dbReference type="Gene3D" id="1.10.287.70">
    <property type="match status" value="1"/>
</dbReference>
<evidence type="ECO:0000256" key="8">
    <source>
        <dbReference type="ARBA" id="ARBA00023180"/>
    </source>
</evidence>
<evidence type="ECO:0000256" key="3">
    <source>
        <dbReference type="ARBA" id="ARBA00022475"/>
    </source>
</evidence>
<comment type="subcellular location">
    <subcellularLocation>
        <location evidence="1">Cell membrane</location>
        <topology evidence="1">Multi-pass membrane protein</topology>
    </subcellularLocation>
</comment>
<dbReference type="InterPro" id="IPR052192">
    <property type="entry name" value="Insect_Ionotropic_Sensory_Rcpt"/>
</dbReference>
<evidence type="ECO:0000256" key="9">
    <source>
        <dbReference type="SAM" id="Phobius"/>
    </source>
</evidence>
<feature type="transmembrane region" description="Helical" evidence="9">
    <location>
        <begin position="152"/>
        <end position="179"/>
    </location>
</feature>
<dbReference type="AlphaFoldDB" id="A0A8J5MQX6"/>
<dbReference type="Gene3D" id="3.40.190.10">
    <property type="entry name" value="Periplasmic binding protein-like II"/>
    <property type="match status" value="1"/>
</dbReference>
<gene>
    <name evidence="11" type="primary">Glr3.1-L2</name>
    <name evidence="11" type="ORF">Hamer_G001837</name>
</gene>
<comment type="similarity">
    <text evidence="2">Belongs to the glutamate-gated ion channel (TC 1.A.10.1) family.</text>
</comment>
<feature type="transmembrane region" description="Helical" evidence="9">
    <location>
        <begin position="89"/>
        <end position="108"/>
    </location>
</feature>
<comment type="caution">
    <text evidence="11">The sequence shown here is derived from an EMBL/GenBank/DDBJ whole genome shotgun (WGS) entry which is preliminary data.</text>
</comment>
<evidence type="ECO:0000256" key="7">
    <source>
        <dbReference type="ARBA" id="ARBA00023170"/>
    </source>
</evidence>
<keyword evidence="4 9" id="KW-0812">Transmembrane</keyword>
<keyword evidence="5 9" id="KW-1133">Transmembrane helix</keyword>
<keyword evidence="3" id="KW-1003">Cell membrane</keyword>
<name>A0A8J5MQX6_HOMAM</name>
<dbReference type="InterPro" id="IPR001320">
    <property type="entry name" value="Iontro_rcpt_C"/>
</dbReference>
<protein>
    <submittedName>
        <fullName evidence="11">Glutamate receptor 3.1-like 2</fullName>
    </submittedName>
</protein>
<dbReference type="GO" id="GO:0005886">
    <property type="term" value="C:plasma membrane"/>
    <property type="evidence" value="ECO:0007669"/>
    <property type="project" value="UniProtKB-SubCell"/>
</dbReference>
<evidence type="ECO:0000256" key="6">
    <source>
        <dbReference type="ARBA" id="ARBA00023136"/>
    </source>
</evidence>
<evidence type="ECO:0000256" key="5">
    <source>
        <dbReference type="ARBA" id="ARBA00022989"/>
    </source>
</evidence>
<sequence length="378" mass="42465">MAMFTEEVRVVLTVVDRPPHLYVKEQDDGSLSVSGPMANVLHVMASSLNFTYHLIRPVDKIYGSELDNGTWSGQPEIDPWGFLFPLDSVVWAALLASLVITWLAMVVIGSNNNEKGVGCFTWITDLFLEHLRVALRQDFCLEQRHGSERMLVLGWMVVTMMVTWSYSGNLVSLLAVRYIPKPLQTLRDLLDSSVTLIMTRNDIFRNFLLTVKSGDLKGLGNLYKVGRVKYQLSKTFPDVMENLVTKGHHVLFSPGLGLDRLAANYFANTGRCDFYKMRMALFPITHCIIGLKGNLLVRAMSYRVRAILESGLYDHWLMSSIPFSTVCRHAPSIITVREPLAINNLWGMLVLLGAGLLLALVTFCLELYVDKRCSDGAL</sequence>
<feature type="transmembrane region" description="Helical" evidence="9">
    <location>
        <begin position="345"/>
        <end position="369"/>
    </location>
</feature>
<dbReference type="Proteomes" id="UP000747542">
    <property type="component" value="Unassembled WGS sequence"/>
</dbReference>
<dbReference type="SUPFAM" id="SSF53850">
    <property type="entry name" value="Periplasmic binding protein-like II"/>
    <property type="match status" value="1"/>
</dbReference>
<evidence type="ECO:0000259" key="10">
    <source>
        <dbReference type="Pfam" id="PF00060"/>
    </source>
</evidence>
<accession>A0A8J5MQX6</accession>
<dbReference type="GO" id="GO:0015276">
    <property type="term" value="F:ligand-gated monoatomic ion channel activity"/>
    <property type="evidence" value="ECO:0007669"/>
    <property type="project" value="InterPro"/>
</dbReference>
<evidence type="ECO:0000313" key="11">
    <source>
        <dbReference type="EMBL" id="KAG7160550.1"/>
    </source>
</evidence>
<dbReference type="GO" id="GO:0050906">
    <property type="term" value="P:detection of stimulus involved in sensory perception"/>
    <property type="evidence" value="ECO:0007669"/>
    <property type="project" value="UniProtKB-ARBA"/>
</dbReference>
<keyword evidence="6 9" id="KW-0472">Membrane</keyword>
<keyword evidence="7 11" id="KW-0675">Receptor</keyword>
<organism evidence="11 12">
    <name type="scientific">Homarus americanus</name>
    <name type="common">American lobster</name>
    <dbReference type="NCBI Taxonomy" id="6706"/>
    <lineage>
        <taxon>Eukaryota</taxon>
        <taxon>Metazoa</taxon>
        <taxon>Ecdysozoa</taxon>
        <taxon>Arthropoda</taxon>
        <taxon>Crustacea</taxon>
        <taxon>Multicrustacea</taxon>
        <taxon>Malacostraca</taxon>
        <taxon>Eumalacostraca</taxon>
        <taxon>Eucarida</taxon>
        <taxon>Decapoda</taxon>
        <taxon>Pleocyemata</taxon>
        <taxon>Astacidea</taxon>
        <taxon>Nephropoidea</taxon>
        <taxon>Nephropidae</taxon>
        <taxon>Homarus</taxon>
    </lineage>
</organism>
<evidence type="ECO:0000256" key="1">
    <source>
        <dbReference type="ARBA" id="ARBA00004651"/>
    </source>
</evidence>
<evidence type="ECO:0000256" key="2">
    <source>
        <dbReference type="ARBA" id="ARBA00008685"/>
    </source>
</evidence>
<evidence type="ECO:0000256" key="4">
    <source>
        <dbReference type="ARBA" id="ARBA00022692"/>
    </source>
</evidence>